<accession>R2NXP8</accession>
<reference evidence="2 4" key="1">
    <citation type="submission" date="2013-02" db="EMBL/GenBank/DDBJ databases">
        <title>The Genome Sequence of Enterococcus malodoratus ATCC_43197.</title>
        <authorList>
            <consortium name="The Broad Institute Genome Sequencing Platform"/>
            <consortium name="The Broad Institute Genome Sequencing Center for Infectious Disease"/>
            <person name="Earl A.M."/>
            <person name="Gilmore M.S."/>
            <person name="Lebreton F."/>
            <person name="Walker B."/>
            <person name="Young S.K."/>
            <person name="Zeng Q."/>
            <person name="Gargeya S."/>
            <person name="Fitzgerald M."/>
            <person name="Haas B."/>
            <person name="Abouelleil A."/>
            <person name="Alvarado L."/>
            <person name="Arachchi H.M."/>
            <person name="Berlin A.M."/>
            <person name="Chapman S.B."/>
            <person name="Dewar J."/>
            <person name="Goldberg J."/>
            <person name="Griggs A."/>
            <person name="Gujja S."/>
            <person name="Hansen M."/>
            <person name="Howarth C."/>
            <person name="Imamovic A."/>
            <person name="Larimer J."/>
            <person name="McCowan C."/>
            <person name="Murphy C."/>
            <person name="Neiman D."/>
            <person name="Pearson M."/>
            <person name="Priest M."/>
            <person name="Roberts A."/>
            <person name="Saif S."/>
            <person name="Shea T."/>
            <person name="Sisk P."/>
            <person name="Sykes S."/>
            <person name="Wortman J."/>
            <person name="Nusbaum C."/>
            <person name="Birren B."/>
        </authorList>
    </citation>
    <scope>NUCLEOTIDE SEQUENCE [LARGE SCALE GENOMIC DNA]</scope>
    <source>
        <strain evidence="2 4">ATCC 43197</strain>
    </source>
</reference>
<dbReference type="PATRIC" id="fig|1158601.3.peg.2792"/>
<dbReference type="InterPro" id="IPR016181">
    <property type="entry name" value="Acyl_CoA_acyltransferase"/>
</dbReference>
<dbReference type="Proteomes" id="UP000013783">
    <property type="component" value="Unassembled WGS sequence"/>
</dbReference>
<dbReference type="InterPro" id="IPR051908">
    <property type="entry name" value="Ribosomal_N-acetyltransferase"/>
</dbReference>
<organism evidence="2 4">
    <name type="scientific">Enterococcus malodoratus ATCC 43197</name>
    <dbReference type="NCBI Taxonomy" id="1158601"/>
    <lineage>
        <taxon>Bacteria</taxon>
        <taxon>Bacillati</taxon>
        <taxon>Bacillota</taxon>
        <taxon>Bacilli</taxon>
        <taxon>Lactobacillales</taxon>
        <taxon>Enterococcaceae</taxon>
        <taxon>Enterococcus</taxon>
    </lineage>
</organism>
<dbReference type="AlphaFoldDB" id="R2NXP8"/>
<dbReference type="EMBL" id="ASWA01000003">
    <property type="protein sequence ID" value="EOT66487.1"/>
    <property type="molecule type" value="Genomic_DNA"/>
</dbReference>
<dbReference type="GO" id="GO:0005737">
    <property type="term" value="C:cytoplasm"/>
    <property type="evidence" value="ECO:0007669"/>
    <property type="project" value="TreeGrafter"/>
</dbReference>
<dbReference type="RefSeq" id="WP_010741628.1">
    <property type="nucleotide sequence ID" value="NZ_KB946251.1"/>
</dbReference>
<dbReference type="PROSITE" id="PS51186">
    <property type="entry name" value="GNAT"/>
    <property type="match status" value="1"/>
</dbReference>
<evidence type="ECO:0000313" key="3">
    <source>
        <dbReference type="EMBL" id="EOT66487.1"/>
    </source>
</evidence>
<dbReference type="GO" id="GO:1990189">
    <property type="term" value="F:protein N-terminal-serine acetyltransferase activity"/>
    <property type="evidence" value="ECO:0007669"/>
    <property type="project" value="TreeGrafter"/>
</dbReference>
<reference evidence="3 5" key="2">
    <citation type="submission" date="2013-03" db="EMBL/GenBank/DDBJ databases">
        <title>The Genome Sequence of Enterococcus malodoratus ATCC_43197 (PacBio/Illumina hybrid assembly).</title>
        <authorList>
            <consortium name="The Broad Institute Genomics Platform"/>
            <consortium name="The Broad Institute Genome Sequencing Center for Infectious Disease"/>
            <person name="Earl A."/>
            <person name="Russ C."/>
            <person name="Gilmore M."/>
            <person name="Surin D."/>
            <person name="Walker B."/>
            <person name="Young S."/>
            <person name="Zeng Q."/>
            <person name="Gargeya S."/>
            <person name="Fitzgerald M."/>
            <person name="Haas B."/>
            <person name="Abouelleil A."/>
            <person name="Allen A.W."/>
            <person name="Alvarado L."/>
            <person name="Arachchi H.M."/>
            <person name="Berlin A.M."/>
            <person name="Chapman S.B."/>
            <person name="Gainer-Dewar J."/>
            <person name="Goldberg J."/>
            <person name="Griggs A."/>
            <person name="Gujja S."/>
            <person name="Hansen M."/>
            <person name="Howarth C."/>
            <person name="Imamovic A."/>
            <person name="Ireland A."/>
            <person name="Larimer J."/>
            <person name="McCowan C."/>
            <person name="Murphy C."/>
            <person name="Pearson M."/>
            <person name="Poon T.W."/>
            <person name="Priest M."/>
            <person name="Roberts A."/>
            <person name="Saif S."/>
            <person name="Shea T."/>
            <person name="Sisk P."/>
            <person name="Sykes S."/>
            <person name="Wortman J."/>
            <person name="Nusbaum C."/>
            <person name="Birren B."/>
        </authorList>
    </citation>
    <scope>NUCLEOTIDE SEQUENCE [LARGE SCALE GENOMIC DNA]</scope>
    <source>
        <strain evidence="3 5">ATCC 43197</strain>
    </source>
</reference>
<proteinExistence type="predicted"/>
<gene>
    <name evidence="3" type="ORF">I585_02008</name>
    <name evidence="2" type="ORF">UAI_02828</name>
</gene>
<evidence type="ECO:0000259" key="1">
    <source>
        <dbReference type="PROSITE" id="PS51186"/>
    </source>
</evidence>
<evidence type="ECO:0000313" key="2">
    <source>
        <dbReference type="EMBL" id="EOH75818.1"/>
    </source>
</evidence>
<dbReference type="Pfam" id="PF13302">
    <property type="entry name" value="Acetyltransf_3"/>
    <property type="match status" value="1"/>
</dbReference>
<protein>
    <recommendedName>
        <fullName evidence="1">N-acetyltransferase domain-containing protein</fullName>
    </recommendedName>
</protein>
<name>R2NXP8_9ENTE</name>
<dbReference type="Gene3D" id="3.40.630.30">
    <property type="match status" value="1"/>
</dbReference>
<feature type="domain" description="N-acetyltransferase" evidence="1">
    <location>
        <begin position="23"/>
        <end position="169"/>
    </location>
</feature>
<keyword evidence="5" id="KW-1185">Reference proteome</keyword>
<evidence type="ECO:0000313" key="5">
    <source>
        <dbReference type="Proteomes" id="UP000014148"/>
    </source>
</evidence>
<dbReference type="InterPro" id="IPR000182">
    <property type="entry name" value="GNAT_dom"/>
</dbReference>
<dbReference type="Proteomes" id="UP000014148">
    <property type="component" value="Unassembled WGS sequence"/>
</dbReference>
<dbReference type="STRING" id="71451.RV07_GL004053"/>
<sequence>MNTFTYKIDDHLSLAFPHLEAAEKLFSLLESDRPHLEAFIDVLAETRTSDDEKNFIKTKLHGYAEGTDYLFFILLDQTLCGCIDIHTIDKKVGKGEIGYWLHSSYTSRGIISKSVQAICNLAFNEFGLNKLSIFANVENLPSNRVAQKCGFSLTSIEQQDALLYGKLRDMNHYTLLKEQYEKGFDE</sequence>
<dbReference type="OrthoDB" id="9784707at2"/>
<dbReference type="PANTHER" id="PTHR43441:SF11">
    <property type="entry name" value="RIBOSOMAL-PROTEIN-SERINE ACETYLTRANSFERASE"/>
    <property type="match status" value="1"/>
</dbReference>
<dbReference type="GO" id="GO:0008999">
    <property type="term" value="F:protein-N-terminal-alanine acetyltransferase activity"/>
    <property type="evidence" value="ECO:0007669"/>
    <property type="project" value="TreeGrafter"/>
</dbReference>
<dbReference type="SUPFAM" id="SSF55729">
    <property type="entry name" value="Acyl-CoA N-acyltransferases (Nat)"/>
    <property type="match status" value="1"/>
</dbReference>
<dbReference type="PANTHER" id="PTHR43441">
    <property type="entry name" value="RIBOSOMAL-PROTEIN-SERINE ACETYLTRANSFERASE"/>
    <property type="match status" value="1"/>
</dbReference>
<comment type="caution">
    <text evidence="2">The sequence shown here is derived from an EMBL/GenBank/DDBJ whole genome shotgun (WGS) entry which is preliminary data.</text>
</comment>
<evidence type="ECO:0000313" key="4">
    <source>
        <dbReference type="Proteomes" id="UP000013783"/>
    </source>
</evidence>
<dbReference type="eggNOG" id="COG1670">
    <property type="taxonomic scope" value="Bacteria"/>
</dbReference>
<dbReference type="EMBL" id="AJAK01000019">
    <property type="protein sequence ID" value="EOH75818.1"/>
    <property type="molecule type" value="Genomic_DNA"/>
</dbReference>